<dbReference type="InterPro" id="IPR027417">
    <property type="entry name" value="P-loop_NTPase"/>
</dbReference>
<dbReference type="AlphaFoldDB" id="A0A0K0FPA5"/>
<feature type="region of interest" description="Disordered" evidence="1">
    <location>
        <begin position="9"/>
        <end position="33"/>
    </location>
</feature>
<accession>A0A0K0FPA5</accession>
<feature type="compositionally biased region" description="Acidic residues" evidence="1">
    <location>
        <begin position="517"/>
        <end position="528"/>
    </location>
</feature>
<evidence type="ECO:0000313" key="3">
    <source>
        <dbReference type="WBParaSite" id="SVE_1095900.1"/>
    </source>
</evidence>
<reference evidence="2" key="1">
    <citation type="submission" date="2014-07" db="EMBL/GenBank/DDBJ databases">
        <authorList>
            <person name="Martin A.A"/>
            <person name="De Silva N."/>
        </authorList>
    </citation>
    <scope>NUCLEOTIDE SEQUENCE</scope>
</reference>
<keyword evidence="2" id="KW-1185">Reference proteome</keyword>
<dbReference type="SUPFAM" id="SSF52540">
    <property type="entry name" value="P-loop containing nucleoside triphosphate hydrolases"/>
    <property type="match status" value="1"/>
</dbReference>
<dbReference type="Gene3D" id="3.40.50.300">
    <property type="entry name" value="P-loop containing nucleotide triphosphate hydrolases"/>
    <property type="match status" value="1"/>
</dbReference>
<name>A0A0K0FPA5_STRVS</name>
<feature type="compositionally biased region" description="Polar residues" evidence="1">
    <location>
        <begin position="23"/>
        <end position="33"/>
    </location>
</feature>
<dbReference type="Proteomes" id="UP000035680">
    <property type="component" value="Unassembled WGS sequence"/>
</dbReference>
<dbReference type="PANTHER" id="PTHR43681">
    <property type="entry name" value="TRANSMEMBRANE GTPASE FZO"/>
    <property type="match status" value="1"/>
</dbReference>
<organism evidence="2 3">
    <name type="scientific">Strongyloides venezuelensis</name>
    <name type="common">Threadworm</name>
    <dbReference type="NCBI Taxonomy" id="75913"/>
    <lineage>
        <taxon>Eukaryota</taxon>
        <taxon>Metazoa</taxon>
        <taxon>Ecdysozoa</taxon>
        <taxon>Nematoda</taxon>
        <taxon>Chromadorea</taxon>
        <taxon>Rhabditida</taxon>
        <taxon>Tylenchina</taxon>
        <taxon>Panagrolaimomorpha</taxon>
        <taxon>Strongyloidoidea</taxon>
        <taxon>Strongyloididae</taxon>
        <taxon>Strongyloides</taxon>
    </lineage>
</organism>
<dbReference type="WBParaSite" id="SVE_1095900.1">
    <property type="protein sequence ID" value="SVE_1095900.1"/>
    <property type="gene ID" value="SVE_1095900"/>
</dbReference>
<feature type="region of interest" description="Disordered" evidence="1">
    <location>
        <begin position="513"/>
        <end position="548"/>
    </location>
</feature>
<feature type="compositionally biased region" description="Basic residues" evidence="1">
    <location>
        <begin position="13"/>
        <end position="22"/>
    </location>
</feature>
<feature type="compositionally biased region" description="Basic and acidic residues" evidence="1">
    <location>
        <begin position="529"/>
        <end position="542"/>
    </location>
</feature>
<evidence type="ECO:0000256" key="1">
    <source>
        <dbReference type="SAM" id="MobiDB-lite"/>
    </source>
</evidence>
<dbReference type="PANTHER" id="PTHR43681:SF1">
    <property type="entry name" value="SARCALUMENIN"/>
    <property type="match status" value="1"/>
</dbReference>
<sequence length="564" mass="64824">MVNTVILIEGEKKKKKKGKNRNRTQSVDQTTTEDVPMTKVRKIKLKGTNKLNKTLDSRIQDPTITEGEGQVKRQKTIQKIKARRSVEVATKKIIHDPKLIGALPSLPLFYQQIVYPIRDRHQYNEVTKTVGWDFTELLVKPTVLVLGSSEAGKTSLINYLLRDKKGYESHYDTIKDYKSSFTHIIYDDSPSLLRGADAVASKSWAFNEITKYNKQKNDCQIQLFQIKNNLLQEITFIDSPPVTDSMLTNLNQETSGYYPILYNLIRKVDLIFFVGTPSIADTSMNKIISLLNPYNYKTVFCLNKSDQYRNLTNLSNDRKNFSNYITSLISNGEAKVICTYFKGLLPTDEMKDFIHNDMETLLLKIKKLPSQYKTQRLISLNIHMMEILYIALLHSEMRKKDKKVQSKILSSEEISEVSKSLSELPVYESFLKNFPTLPEDVLNACDRVKLKPAKLDDIDALKSFLKNDFPYIQKIASEEPDNVVKFLLPLSDPNKDPEPPKKEMKKVIKEIKIAIPNDDDGDDDDDDDSNTKKGNNDPEKKEKKQKFVNINKTLIDNIMKDDKQ</sequence>
<proteinExistence type="predicted"/>
<dbReference type="Gene3D" id="1.10.268.20">
    <property type="match status" value="1"/>
</dbReference>
<dbReference type="STRING" id="75913.A0A0K0FPA5"/>
<protein>
    <submittedName>
        <fullName evidence="3">G domain-containing protein</fullName>
    </submittedName>
</protein>
<dbReference type="InterPro" id="IPR051943">
    <property type="entry name" value="TRAFAC_Dynamin-like_GTPase"/>
</dbReference>
<evidence type="ECO:0000313" key="2">
    <source>
        <dbReference type="Proteomes" id="UP000035680"/>
    </source>
</evidence>
<reference evidence="3" key="2">
    <citation type="submission" date="2015-08" db="UniProtKB">
        <authorList>
            <consortium name="WormBaseParasite"/>
        </authorList>
    </citation>
    <scope>IDENTIFICATION</scope>
</reference>